<dbReference type="EMBL" id="LAZR01042736">
    <property type="protein sequence ID" value="KKL08794.1"/>
    <property type="molecule type" value="Genomic_DNA"/>
</dbReference>
<name>A0A0F9AGX3_9ZZZZ</name>
<accession>A0A0F9AGX3</accession>
<dbReference type="AlphaFoldDB" id="A0A0F9AGX3"/>
<evidence type="ECO:0000313" key="1">
    <source>
        <dbReference type="EMBL" id="KKL08794.1"/>
    </source>
</evidence>
<protein>
    <submittedName>
        <fullName evidence="1">Uncharacterized protein</fullName>
    </submittedName>
</protein>
<comment type="caution">
    <text evidence="1">The sequence shown here is derived from an EMBL/GenBank/DDBJ whole genome shotgun (WGS) entry which is preliminary data.</text>
</comment>
<sequence>MIVAIYLPGEWPPRYFKGWANRATSYYSPGTLPACTVITLDIDEAKDLTEAMAERVASKLRRIGLDASVL</sequence>
<proteinExistence type="predicted"/>
<reference evidence="1" key="1">
    <citation type="journal article" date="2015" name="Nature">
        <title>Complex archaea that bridge the gap between prokaryotes and eukaryotes.</title>
        <authorList>
            <person name="Spang A."/>
            <person name="Saw J.H."/>
            <person name="Jorgensen S.L."/>
            <person name="Zaremba-Niedzwiedzka K."/>
            <person name="Martijn J."/>
            <person name="Lind A.E."/>
            <person name="van Eijk R."/>
            <person name="Schleper C."/>
            <person name="Guy L."/>
            <person name="Ettema T.J."/>
        </authorList>
    </citation>
    <scope>NUCLEOTIDE SEQUENCE</scope>
</reference>
<gene>
    <name evidence="1" type="ORF">LCGC14_2572320</name>
</gene>
<organism evidence="1">
    <name type="scientific">marine sediment metagenome</name>
    <dbReference type="NCBI Taxonomy" id="412755"/>
    <lineage>
        <taxon>unclassified sequences</taxon>
        <taxon>metagenomes</taxon>
        <taxon>ecological metagenomes</taxon>
    </lineage>
</organism>